<name>A0A9E8ZJV3_9CYAN</name>
<evidence type="ECO:0000313" key="1">
    <source>
        <dbReference type="EMBL" id="WAL62535.1"/>
    </source>
</evidence>
<sequence>MEAIYIPQLARAPQQTEILQLRDYLPGLDTLTPVQGRMTVRHCGNYLEIMAQAEAIMTLTCDRCLQQYNCRVAVDTSELIWLQEEPEFTEEDDLEREVAFDDLVESLPPQGHFKPDEWLYEQFCLALPQRQLCDPSCPGIPSNSAAEPTSVDRRWASLETLKNYLPNEQN</sequence>
<dbReference type="RefSeq" id="WP_268612875.1">
    <property type="nucleotide sequence ID" value="NZ_CP113797.1"/>
</dbReference>
<dbReference type="KEGG" id="tsin:OXH18_11240"/>
<reference evidence="1" key="1">
    <citation type="submission" date="2022-12" db="EMBL/GenBank/DDBJ databases">
        <title>Polyphasic identification of a Novel Hot-Spring Cyanobacterium Ocullathermofonsia sinensis gen nov. sp. nov. and Genomic Insights on its Adaptations to the Thermal Habitat.</title>
        <authorList>
            <person name="Daroch M."/>
            <person name="Tang J."/>
            <person name="Jiang Y."/>
        </authorList>
    </citation>
    <scope>NUCLEOTIDE SEQUENCE</scope>
    <source>
        <strain evidence="1">PKUAC-SCTA174</strain>
    </source>
</reference>
<protein>
    <submittedName>
        <fullName evidence="1">YceD family protein</fullName>
    </submittedName>
</protein>
<accession>A0A9E8ZJV3</accession>
<gene>
    <name evidence="1" type="ORF">OXH18_11240</name>
</gene>
<evidence type="ECO:0000313" key="2">
    <source>
        <dbReference type="Proteomes" id="UP001163152"/>
    </source>
</evidence>
<keyword evidence="2" id="KW-1185">Reference proteome</keyword>
<dbReference type="Proteomes" id="UP001163152">
    <property type="component" value="Chromosome"/>
</dbReference>
<organism evidence="1 2">
    <name type="scientific">Thermocoleostomius sinensis A174</name>
    <dbReference type="NCBI Taxonomy" id="2016057"/>
    <lineage>
        <taxon>Bacteria</taxon>
        <taxon>Bacillati</taxon>
        <taxon>Cyanobacteriota</taxon>
        <taxon>Cyanophyceae</taxon>
        <taxon>Oculatellales</taxon>
        <taxon>Oculatellaceae</taxon>
        <taxon>Thermocoleostomius</taxon>
    </lineage>
</organism>
<dbReference type="Pfam" id="PF02620">
    <property type="entry name" value="YceD"/>
    <property type="match status" value="1"/>
</dbReference>
<proteinExistence type="predicted"/>
<dbReference type="InterPro" id="IPR003772">
    <property type="entry name" value="YceD"/>
</dbReference>
<dbReference type="AlphaFoldDB" id="A0A9E8ZJV3"/>
<dbReference type="EMBL" id="CP113797">
    <property type="protein sequence ID" value="WAL62535.1"/>
    <property type="molecule type" value="Genomic_DNA"/>
</dbReference>